<feature type="compositionally biased region" description="Basic and acidic residues" evidence="1">
    <location>
        <begin position="84"/>
        <end position="94"/>
    </location>
</feature>
<name>A0A6A5GX97_CAERE</name>
<accession>A0A6A5GX97</accession>
<feature type="compositionally biased region" description="Polar residues" evidence="1">
    <location>
        <begin position="96"/>
        <end position="111"/>
    </location>
</feature>
<sequence length="111" mass="12907">MTFIGIHTVTEDVIKDTSIAWVNRLKHLRHARWHAIQTIHQSYWLKMAVAHKLNWDYKLGMDEELKEQQAMFLAFEEQELAAERQMEKDKKAEGEATTQKASSIVGQAVLQ</sequence>
<dbReference type="AlphaFoldDB" id="A0A6A5GX97"/>
<proteinExistence type="predicted"/>
<feature type="region of interest" description="Disordered" evidence="1">
    <location>
        <begin position="84"/>
        <end position="111"/>
    </location>
</feature>
<dbReference type="SUPFAM" id="SSF52799">
    <property type="entry name" value="(Phosphotyrosine protein) phosphatases II"/>
    <property type="match status" value="1"/>
</dbReference>
<organism evidence="2 3">
    <name type="scientific">Caenorhabditis remanei</name>
    <name type="common">Caenorhabditis vulgaris</name>
    <dbReference type="NCBI Taxonomy" id="31234"/>
    <lineage>
        <taxon>Eukaryota</taxon>
        <taxon>Metazoa</taxon>
        <taxon>Ecdysozoa</taxon>
        <taxon>Nematoda</taxon>
        <taxon>Chromadorea</taxon>
        <taxon>Rhabditida</taxon>
        <taxon>Rhabditina</taxon>
        <taxon>Rhabditomorpha</taxon>
        <taxon>Rhabditoidea</taxon>
        <taxon>Rhabditidae</taxon>
        <taxon>Peloderinae</taxon>
        <taxon>Caenorhabditis</taxon>
    </lineage>
</organism>
<evidence type="ECO:0000256" key="1">
    <source>
        <dbReference type="SAM" id="MobiDB-lite"/>
    </source>
</evidence>
<reference evidence="2 3" key="1">
    <citation type="submission" date="2019-12" db="EMBL/GenBank/DDBJ databases">
        <title>Chromosome-level assembly of the Caenorhabditis remanei genome.</title>
        <authorList>
            <person name="Teterina A.A."/>
            <person name="Willis J.H."/>
            <person name="Phillips P.C."/>
        </authorList>
    </citation>
    <scope>NUCLEOTIDE SEQUENCE [LARGE SCALE GENOMIC DNA]</scope>
    <source>
        <strain evidence="2 3">PX506</strain>
        <tissue evidence="2">Whole organism</tissue>
    </source>
</reference>
<dbReference type="CTD" id="78776052"/>
<dbReference type="EMBL" id="WUAV01000004">
    <property type="protein sequence ID" value="KAF1758992.1"/>
    <property type="molecule type" value="Genomic_DNA"/>
</dbReference>
<evidence type="ECO:0000313" key="2">
    <source>
        <dbReference type="EMBL" id="KAF1758992.1"/>
    </source>
</evidence>
<dbReference type="Proteomes" id="UP000483820">
    <property type="component" value="Chromosome IV"/>
</dbReference>
<gene>
    <name evidence="2" type="ORF">GCK72_015452</name>
</gene>
<dbReference type="RefSeq" id="XP_053585651.1">
    <property type="nucleotide sequence ID" value="XM_053730879.1"/>
</dbReference>
<dbReference type="InterPro" id="IPR029021">
    <property type="entry name" value="Prot-tyrosine_phosphatase-like"/>
</dbReference>
<comment type="caution">
    <text evidence="2">The sequence shown here is derived from an EMBL/GenBank/DDBJ whole genome shotgun (WGS) entry which is preliminary data.</text>
</comment>
<dbReference type="GeneID" id="78776052"/>
<evidence type="ECO:0000313" key="3">
    <source>
        <dbReference type="Proteomes" id="UP000483820"/>
    </source>
</evidence>
<protein>
    <submittedName>
        <fullName evidence="2">Uncharacterized protein</fullName>
    </submittedName>
</protein>
<dbReference type="KEGG" id="crq:GCK72_015452"/>